<dbReference type="STRING" id="4846.A0A367J1C3"/>
<sequence>MENNDRPLSESDQPVEQKPTSSAKVALPTLDEFVPLKKPTQNKTPVSNITEEKKPVDWQDDVLSRILQVTLNPNNMYKQGKCVYLSGLVNELMEEQGKLILSQHILDRIIVARLSLDPTESHDDLPQDIAVTLTAPHFDYLLNCWKTVHDIKRNTLLRSKNLEKSVLDQRLNVLDNVKALIVSYSGLVLQMPDMFPQLQ</sequence>
<feature type="compositionally biased region" description="Polar residues" evidence="1">
    <location>
        <begin position="10"/>
        <end position="23"/>
    </location>
</feature>
<protein>
    <submittedName>
        <fullName evidence="2">Uncharacterized protein</fullName>
    </submittedName>
</protein>
<dbReference type="GO" id="GO:0000209">
    <property type="term" value="P:protein polyubiquitination"/>
    <property type="evidence" value="ECO:0007669"/>
    <property type="project" value="TreeGrafter"/>
</dbReference>
<dbReference type="PANTHER" id="PTHR13931">
    <property type="entry name" value="UBIQUITINATION FACTOR E4"/>
    <property type="match status" value="1"/>
</dbReference>
<evidence type="ECO:0000313" key="3">
    <source>
        <dbReference type="Proteomes" id="UP000253551"/>
    </source>
</evidence>
<dbReference type="AlphaFoldDB" id="A0A367J1C3"/>
<dbReference type="PANTHER" id="PTHR13931:SF2">
    <property type="entry name" value="UBIQUITIN CONJUGATION FACTOR E4 B"/>
    <property type="match status" value="1"/>
</dbReference>
<organism evidence="2 3">
    <name type="scientific">Rhizopus stolonifer</name>
    <name type="common">Rhizopus nigricans</name>
    <dbReference type="NCBI Taxonomy" id="4846"/>
    <lineage>
        <taxon>Eukaryota</taxon>
        <taxon>Fungi</taxon>
        <taxon>Fungi incertae sedis</taxon>
        <taxon>Mucoromycota</taxon>
        <taxon>Mucoromycotina</taxon>
        <taxon>Mucoromycetes</taxon>
        <taxon>Mucorales</taxon>
        <taxon>Mucorineae</taxon>
        <taxon>Rhizopodaceae</taxon>
        <taxon>Rhizopus</taxon>
    </lineage>
</organism>
<reference evidence="2 3" key="1">
    <citation type="journal article" date="2018" name="G3 (Bethesda)">
        <title>Phylogenetic and Phylogenomic Definition of Rhizopus Species.</title>
        <authorList>
            <person name="Gryganskyi A.P."/>
            <person name="Golan J."/>
            <person name="Dolatabadi S."/>
            <person name="Mondo S."/>
            <person name="Robb S."/>
            <person name="Idnurm A."/>
            <person name="Muszewska A."/>
            <person name="Steczkiewicz K."/>
            <person name="Masonjones S."/>
            <person name="Liao H.L."/>
            <person name="Gajdeczka M.T."/>
            <person name="Anike F."/>
            <person name="Vuek A."/>
            <person name="Anishchenko I.M."/>
            <person name="Voigt K."/>
            <person name="de Hoog G.S."/>
            <person name="Smith M.E."/>
            <person name="Heitman J."/>
            <person name="Vilgalys R."/>
            <person name="Stajich J.E."/>
        </authorList>
    </citation>
    <scope>NUCLEOTIDE SEQUENCE [LARGE SCALE GENOMIC DNA]</scope>
    <source>
        <strain evidence="2 3">LSU 92-RS-03</strain>
    </source>
</reference>
<dbReference type="GO" id="GO:0000151">
    <property type="term" value="C:ubiquitin ligase complex"/>
    <property type="evidence" value="ECO:0007669"/>
    <property type="project" value="InterPro"/>
</dbReference>
<proteinExistence type="predicted"/>
<dbReference type="GO" id="GO:0005737">
    <property type="term" value="C:cytoplasm"/>
    <property type="evidence" value="ECO:0007669"/>
    <property type="project" value="TreeGrafter"/>
</dbReference>
<evidence type="ECO:0000256" key="1">
    <source>
        <dbReference type="SAM" id="MobiDB-lite"/>
    </source>
</evidence>
<dbReference type="GO" id="GO:0036503">
    <property type="term" value="P:ERAD pathway"/>
    <property type="evidence" value="ECO:0007669"/>
    <property type="project" value="InterPro"/>
</dbReference>
<feature type="non-terminal residue" evidence="2">
    <location>
        <position position="199"/>
    </location>
</feature>
<dbReference type="OrthoDB" id="2281178at2759"/>
<dbReference type="GO" id="GO:0005634">
    <property type="term" value="C:nucleus"/>
    <property type="evidence" value="ECO:0007669"/>
    <property type="project" value="TreeGrafter"/>
</dbReference>
<comment type="caution">
    <text evidence="2">The sequence shown here is derived from an EMBL/GenBank/DDBJ whole genome shotgun (WGS) entry which is preliminary data.</text>
</comment>
<feature type="region of interest" description="Disordered" evidence="1">
    <location>
        <begin position="1"/>
        <end position="30"/>
    </location>
</feature>
<dbReference type="EMBL" id="PJQM01004657">
    <property type="protein sequence ID" value="RCH83726.1"/>
    <property type="molecule type" value="Genomic_DNA"/>
</dbReference>
<evidence type="ECO:0000313" key="2">
    <source>
        <dbReference type="EMBL" id="RCH83726.1"/>
    </source>
</evidence>
<name>A0A367J1C3_RHIST</name>
<dbReference type="Proteomes" id="UP000253551">
    <property type="component" value="Unassembled WGS sequence"/>
</dbReference>
<accession>A0A367J1C3</accession>
<dbReference type="InterPro" id="IPR045132">
    <property type="entry name" value="UBE4"/>
</dbReference>
<keyword evidence="3" id="KW-1185">Reference proteome</keyword>
<dbReference type="GO" id="GO:0034450">
    <property type="term" value="F:ubiquitin-ubiquitin ligase activity"/>
    <property type="evidence" value="ECO:0007669"/>
    <property type="project" value="InterPro"/>
</dbReference>
<gene>
    <name evidence="2" type="ORF">CU098_008178</name>
</gene>